<organism evidence="3 4">
    <name type="scientific">Candidatus Desulfacyla euxinica</name>
    <dbReference type="NCBI Taxonomy" id="2841693"/>
    <lineage>
        <taxon>Bacteria</taxon>
        <taxon>Deltaproteobacteria</taxon>
        <taxon>Candidatus Desulfacyla</taxon>
    </lineage>
</organism>
<dbReference type="GO" id="GO:0003676">
    <property type="term" value="F:nucleic acid binding"/>
    <property type="evidence" value="ECO:0007669"/>
    <property type="project" value="InterPro"/>
</dbReference>
<dbReference type="Proteomes" id="UP000650524">
    <property type="component" value="Unassembled WGS sequence"/>
</dbReference>
<accession>A0A8J6N390</accession>
<gene>
    <name evidence="3" type="ORF">H8E19_18560</name>
</gene>
<evidence type="ECO:0000259" key="2">
    <source>
        <dbReference type="Pfam" id="PF02272"/>
    </source>
</evidence>
<sequence>MTSLGKISAVLSEGKRFLLMTHKDPDGDGIGSMLALGKSLSDAGKEVSILAQNPIPPPLNLLKGADKIVNILDVDGDFDAAVALDCAERSRLGEFENHLENFRLVINIDHHETNESFGDLNLVEPESSSTGELVYRLLEEAGLPMGSDVAGNIFAAIQTDTGSFRYSNTTAEALRIAAALLELGADPWEISKQVMNSHSLPRLKLLEMALRTIEFHHEKKIAIMILSQGMFKKAGAQQSDSERFVDYPRFIFGVELGVLIREIDENECKFSLRSNSWLNVARLASRFGGGGHVRAAGFRFQGSLKDVKNDFLKEAGRFLDGTCV</sequence>
<feature type="domain" description="DDH" evidence="1">
    <location>
        <begin position="17"/>
        <end position="156"/>
    </location>
</feature>
<evidence type="ECO:0000313" key="4">
    <source>
        <dbReference type="Proteomes" id="UP000650524"/>
    </source>
</evidence>
<feature type="domain" description="DHHA1" evidence="2">
    <location>
        <begin position="230"/>
        <end position="319"/>
    </location>
</feature>
<comment type="caution">
    <text evidence="3">The sequence shown here is derived from an EMBL/GenBank/DDBJ whole genome shotgun (WGS) entry which is preliminary data.</text>
</comment>
<proteinExistence type="predicted"/>
<dbReference type="Pfam" id="PF02272">
    <property type="entry name" value="DHHA1"/>
    <property type="match status" value="1"/>
</dbReference>
<dbReference type="PANTHER" id="PTHR47618:SF1">
    <property type="entry name" value="BIFUNCTIONAL OLIGORIBONUCLEASE AND PAP PHOSPHATASE NRNA"/>
    <property type="match status" value="1"/>
</dbReference>
<dbReference type="InterPro" id="IPR051319">
    <property type="entry name" value="Oligoribo/pAp-PDE_c-di-AMP_PDE"/>
</dbReference>
<reference evidence="3 4" key="1">
    <citation type="submission" date="2020-08" db="EMBL/GenBank/DDBJ databases">
        <title>Bridging the membrane lipid divide: bacteria of the FCB group superphylum have the potential to synthesize archaeal ether lipids.</title>
        <authorList>
            <person name="Villanueva L."/>
            <person name="Von Meijenfeldt F.A.B."/>
            <person name="Westbye A.B."/>
            <person name="Yadav S."/>
            <person name="Hopmans E.C."/>
            <person name="Dutilh B.E."/>
            <person name="Sinninghe Damste J.S."/>
        </authorList>
    </citation>
    <scope>NUCLEOTIDE SEQUENCE [LARGE SCALE GENOMIC DNA]</scope>
    <source>
        <strain evidence="3">NIOZ-UU27</strain>
    </source>
</reference>
<dbReference type="InterPro" id="IPR038763">
    <property type="entry name" value="DHH_sf"/>
</dbReference>
<evidence type="ECO:0000313" key="3">
    <source>
        <dbReference type="EMBL" id="MBC8179412.1"/>
    </source>
</evidence>
<dbReference type="SUPFAM" id="SSF64182">
    <property type="entry name" value="DHH phosphoesterases"/>
    <property type="match status" value="1"/>
</dbReference>
<dbReference type="InterPro" id="IPR003156">
    <property type="entry name" value="DHHA1_dom"/>
</dbReference>
<dbReference type="EMBL" id="JACNJD010000383">
    <property type="protein sequence ID" value="MBC8179412.1"/>
    <property type="molecule type" value="Genomic_DNA"/>
</dbReference>
<protein>
    <submittedName>
        <fullName evidence="3">Bifunctional oligoribonuclease/PAP phosphatase NrnA</fullName>
    </submittedName>
</protein>
<dbReference type="PANTHER" id="PTHR47618">
    <property type="entry name" value="BIFUNCTIONAL OLIGORIBONUCLEASE AND PAP PHOSPHATASE NRNA"/>
    <property type="match status" value="1"/>
</dbReference>
<dbReference type="AlphaFoldDB" id="A0A8J6N390"/>
<dbReference type="InterPro" id="IPR001667">
    <property type="entry name" value="DDH_dom"/>
</dbReference>
<evidence type="ECO:0000259" key="1">
    <source>
        <dbReference type="Pfam" id="PF01368"/>
    </source>
</evidence>
<dbReference type="Pfam" id="PF01368">
    <property type="entry name" value="DHH"/>
    <property type="match status" value="1"/>
</dbReference>
<dbReference type="Gene3D" id="3.10.310.30">
    <property type="match status" value="1"/>
</dbReference>
<name>A0A8J6N390_9DELT</name>
<dbReference type="Gene3D" id="3.90.1640.10">
    <property type="entry name" value="inorganic pyrophosphatase (n-terminal core)"/>
    <property type="match status" value="1"/>
</dbReference>